<gene>
    <name evidence="2" type="ORF">VA596_46730</name>
</gene>
<feature type="compositionally biased region" description="Basic and acidic residues" evidence="1">
    <location>
        <begin position="24"/>
        <end position="37"/>
    </location>
</feature>
<reference evidence="2 3" key="1">
    <citation type="submission" date="2023-12" db="EMBL/GenBank/DDBJ databases">
        <title>Amycolatopsis sp. V23-08.</title>
        <authorList>
            <person name="Somphong A."/>
        </authorList>
    </citation>
    <scope>NUCLEOTIDE SEQUENCE [LARGE SCALE GENOMIC DNA]</scope>
    <source>
        <strain evidence="2 3">V23-08</strain>
    </source>
</reference>
<sequence length="435" mass="46592">MVVLSERAAVRRLHDRLGFGPRPGDLDRGFAETRDRLLGTGADAGAAATPMPSPGAPPERPKKQDKQDKAAKQQANKALQAQSTQSAIWWLDRMAAADLPSVERLTWFWHGHFATSEQKVRSPELMLAQNQTQRDHALGSFTDLARAMVVDPALLLWLDGNSNKAGKPNENLAREFMELFTLGVGHYSEDDVREAARALTGWTAQRDTTTAKLVPKRHDDGEKHILGATGDFAAQSFVDLVLGRPDSARFVVGRLWFRLVSAEPPAAEVLNRLVAAYGSRRDVRAVLRAITAEAAFRDSATSLVKQPVEWLAGLLRAFGVRPGSLDEKTRTQLLAGLRGLGQVPFLPPSVGGWAAGGAWLTTSAGVARLHLAQLVAGRADLGAVAKASDKASAIGELLGVDAWSDRTKAALAGVAGDVRQLSTVAACAPEYVVSG</sequence>
<name>A0ABU5RLE1_9PSEU</name>
<feature type="compositionally biased region" description="Low complexity" evidence="1">
    <location>
        <begin position="39"/>
        <end position="49"/>
    </location>
</feature>
<dbReference type="EMBL" id="JAYFSI010000019">
    <property type="protein sequence ID" value="MEA5367097.1"/>
    <property type="molecule type" value="Genomic_DNA"/>
</dbReference>
<feature type="compositionally biased region" description="Basic and acidic residues" evidence="1">
    <location>
        <begin position="59"/>
        <end position="71"/>
    </location>
</feature>
<protein>
    <submittedName>
        <fullName evidence="2">DUF1800 domain-containing protein</fullName>
    </submittedName>
</protein>
<accession>A0ABU5RLE1</accession>
<proteinExistence type="predicted"/>
<evidence type="ECO:0000256" key="1">
    <source>
        <dbReference type="SAM" id="MobiDB-lite"/>
    </source>
</evidence>
<dbReference type="Proteomes" id="UP001304298">
    <property type="component" value="Unassembled WGS sequence"/>
</dbReference>
<dbReference type="RefSeq" id="WP_323336814.1">
    <property type="nucleotide sequence ID" value="NZ_JAYFSI010000019.1"/>
</dbReference>
<evidence type="ECO:0000313" key="2">
    <source>
        <dbReference type="EMBL" id="MEA5367097.1"/>
    </source>
</evidence>
<comment type="caution">
    <text evidence="2">The sequence shown here is derived from an EMBL/GenBank/DDBJ whole genome shotgun (WGS) entry which is preliminary data.</text>
</comment>
<dbReference type="Pfam" id="PF08811">
    <property type="entry name" value="DUF1800"/>
    <property type="match status" value="1"/>
</dbReference>
<evidence type="ECO:0000313" key="3">
    <source>
        <dbReference type="Proteomes" id="UP001304298"/>
    </source>
</evidence>
<organism evidence="2 3">
    <name type="scientific">Amycolatopsis heterodermiae</name>
    <dbReference type="NCBI Taxonomy" id="3110235"/>
    <lineage>
        <taxon>Bacteria</taxon>
        <taxon>Bacillati</taxon>
        <taxon>Actinomycetota</taxon>
        <taxon>Actinomycetes</taxon>
        <taxon>Pseudonocardiales</taxon>
        <taxon>Pseudonocardiaceae</taxon>
        <taxon>Amycolatopsis</taxon>
    </lineage>
</organism>
<keyword evidence="3" id="KW-1185">Reference proteome</keyword>
<dbReference type="InterPro" id="IPR014917">
    <property type="entry name" value="DUF1800"/>
</dbReference>
<feature type="region of interest" description="Disordered" evidence="1">
    <location>
        <begin position="16"/>
        <end position="78"/>
    </location>
</feature>